<evidence type="ECO:0000313" key="8">
    <source>
        <dbReference type="EMBL" id="AXM06440.1"/>
    </source>
</evidence>
<organism evidence="9 10">
    <name type="scientific">Cutibacterium acnes</name>
    <name type="common">Propionibacterium acnes</name>
    <dbReference type="NCBI Taxonomy" id="1747"/>
    <lineage>
        <taxon>Bacteria</taxon>
        <taxon>Bacillati</taxon>
        <taxon>Actinomycetota</taxon>
        <taxon>Actinomycetes</taxon>
        <taxon>Propionibacteriales</taxon>
        <taxon>Propionibacteriaceae</taxon>
        <taxon>Cutibacterium</taxon>
    </lineage>
</organism>
<evidence type="ECO:0000256" key="6">
    <source>
        <dbReference type="PROSITE-ProRule" id="PRU00421"/>
    </source>
</evidence>
<dbReference type="GO" id="GO:0015764">
    <property type="term" value="P:N-acetylglucosamine transport"/>
    <property type="evidence" value="ECO:0007669"/>
    <property type="project" value="TreeGrafter"/>
</dbReference>
<reference evidence="9 10" key="1">
    <citation type="submission" date="2017-02" db="EMBL/GenBank/DDBJ databases">
        <title>Prevalence of linear plasmids in Cutibacterium acnes isolates obtained from cancerous prostatic tissue.</title>
        <authorList>
            <person name="Davidsson S."/>
            <person name="Bruggemann H."/>
        </authorList>
    </citation>
    <scope>NUCLEOTIDE SEQUENCE [LARGE SCALE GENOMIC DNA]</scope>
    <source>
        <strain evidence="9 10">11-78</strain>
    </source>
</reference>
<sequence length="101" mass="11199">MGSDLWSTQNPVSTSRRFTMKRVEHILAALGGVDNVVSIEPCVTRLRCQVRRCEQVDEQALRRAGAHGVTVQGHSVQVIVGPDADLLASDLEDLWEEDRES</sequence>
<dbReference type="CDD" id="cd00212">
    <property type="entry name" value="PTS_IIB_glc"/>
    <property type="match status" value="1"/>
</dbReference>
<dbReference type="AlphaFoldDB" id="A0A2B7J1H5"/>
<keyword evidence="5" id="KW-0418">Kinase</keyword>
<dbReference type="GO" id="GO:0008982">
    <property type="term" value="F:protein-N(PI)-phosphohistidine-sugar phosphotransferase activity"/>
    <property type="evidence" value="ECO:0007669"/>
    <property type="project" value="InterPro"/>
</dbReference>
<protein>
    <submittedName>
        <fullName evidence="9">PTS sugar transporter</fullName>
    </submittedName>
</protein>
<dbReference type="GO" id="GO:0016301">
    <property type="term" value="F:kinase activity"/>
    <property type="evidence" value="ECO:0007669"/>
    <property type="project" value="UniProtKB-KW"/>
</dbReference>
<feature type="active site" description="Phosphocysteine intermediate; for EIIB activity" evidence="6">
    <location>
        <position position="42"/>
    </location>
</feature>
<keyword evidence="1" id="KW-0813">Transport</keyword>
<dbReference type="EMBL" id="MVCE01000001">
    <property type="protein sequence ID" value="PGF36199.1"/>
    <property type="molecule type" value="Genomic_DNA"/>
</dbReference>
<dbReference type="InterPro" id="IPR001996">
    <property type="entry name" value="PTS_IIB_1"/>
</dbReference>
<dbReference type="GO" id="GO:0005886">
    <property type="term" value="C:plasma membrane"/>
    <property type="evidence" value="ECO:0007669"/>
    <property type="project" value="TreeGrafter"/>
</dbReference>
<dbReference type="Gene3D" id="3.30.1360.60">
    <property type="entry name" value="Glucose permease domain IIB"/>
    <property type="match status" value="1"/>
</dbReference>
<name>A0A2B7J1H5_CUTAC</name>
<evidence type="ECO:0000313" key="9">
    <source>
        <dbReference type="EMBL" id="PGF36199.1"/>
    </source>
</evidence>
<dbReference type="OrthoDB" id="2045873at2"/>
<evidence type="ECO:0000256" key="5">
    <source>
        <dbReference type="ARBA" id="ARBA00022777"/>
    </source>
</evidence>
<dbReference type="GO" id="GO:0009401">
    <property type="term" value="P:phosphoenolpyruvate-dependent sugar phosphotransferase system"/>
    <property type="evidence" value="ECO:0007669"/>
    <property type="project" value="UniProtKB-KW"/>
</dbReference>
<evidence type="ECO:0000313" key="10">
    <source>
        <dbReference type="Proteomes" id="UP000226191"/>
    </source>
</evidence>
<evidence type="ECO:0000256" key="3">
    <source>
        <dbReference type="ARBA" id="ARBA00022679"/>
    </source>
</evidence>
<dbReference type="PANTHER" id="PTHR30009:SF4">
    <property type="entry name" value="PTS SYSTEM N-ACETYLGLUCOSAMINE-SPECIFIC EIICBA COMPONENT"/>
    <property type="match status" value="1"/>
</dbReference>
<dbReference type="EMBL" id="CP031442">
    <property type="protein sequence ID" value="AXM06440.1"/>
    <property type="molecule type" value="Genomic_DNA"/>
</dbReference>
<feature type="domain" description="PTS EIIB type-1" evidence="7">
    <location>
        <begin position="20"/>
        <end position="101"/>
    </location>
</feature>
<dbReference type="GO" id="GO:0090563">
    <property type="term" value="F:protein-phosphocysteine-sugar phosphotransferase activity"/>
    <property type="evidence" value="ECO:0007669"/>
    <property type="project" value="TreeGrafter"/>
</dbReference>
<evidence type="ECO:0000256" key="1">
    <source>
        <dbReference type="ARBA" id="ARBA00022448"/>
    </source>
</evidence>
<keyword evidence="3" id="KW-0808">Transferase</keyword>
<dbReference type="InterPro" id="IPR036878">
    <property type="entry name" value="Glu_permease_IIB"/>
</dbReference>
<dbReference type="SUPFAM" id="SSF55604">
    <property type="entry name" value="Glucose permease domain IIB"/>
    <property type="match status" value="1"/>
</dbReference>
<dbReference type="InterPro" id="IPR018113">
    <property type="entry name" value="PTrfase_EIIB_Cys"/>
</dbReference>
<evidence type="ECO:0000256" key="4">
    <source>
        <dbReference type="ARBA" id="ARBA00022683"/>
    </source>
</evidence>
<dbReference type="PANTHER" id="PTHR30009">
    <property type="entry name" value="CYTOCHROME C-TYPE SYNTHESIS PROTEIN AND PTS TRANSMEMBRANE COMPONENT"/>
    <property type="match status" value="1"/>
</dbReference>
<dbReference type="Proteomes" id="UP000226191">
    <property type="component" value="Unassembled WGS sequence"/>
</dbReference>
<dbReference type="PROSITE" id="PS51098">
    <property type="entry name" value="PTS_EIIB_TYPE_1"/>
    <property type="match status" value="1"/>
</dbReference>
<dbReference type="InterPro" id="IPR050429">
    <property type="entry name" value="PTS_Glucose_EIICBA"/>
</dbReference>
<dbReference type="Pfam" id="PF00367">
    <property type="entry name" value="PTS_EIIB"/>
    <property type="match status" value="1"/>
</dbReference>
<reference evidence="8 11" key="2">
    <citation type="submission" date="2018-08" db="EMBL/GenBank/DDBJ databases">
        <title>Genome sequencing of Cutibacterium acnes KCOM 1315.</title>
        <authorList>
            <person name="Kook J.-K."/>
            <person name="Park S.-N."/>
            <person name="Lim Y.K."/>
        </authorList>
    </citation>
    <scope>NUCLEOTIDE SEQUENCE [LARGE SCALE GENOMIC DNA]</scope>
    <source>
        <strain evidence="8 11">KCOM 1315</strain>
    </source>
</reference>
<gene>
    <name evidence="9" type="ORF">B1B09_00660</name>
    <name evidence="8" type="ORF">DXN06_04250</name>
</gene>
<keyword evidence="4" id="KW-0598">Phosphotransferase system</keyword>
<keyword evidence="2 9" id="KW-0762">Sugar transport</keyword>
<accession>A0A2B7J1H5</accession>
<evidence type="ECO:0000259" key="7">
    <source>
        <dbReference type="PROSITE" id="PS51098"/>
    </source>
</evidence>
<dbReference type="Proteomes" id="UP000256621">
    <property type="component" value="Chromosome"/>
</dbReference>
<evidence type="ECO:0000313" key="11">
    <source>
        <dbReference type="Proteomes" id="UP000256621"/>
    </source>
</evidence>
<dbReference type="NCBIfam" id="TIGR00826">
    <property type="entry name" value="EIIB_glc"/>
    <property type="match status" value="1"/>
</dbReference>
<evidence type="ECO:0000256" key="2">
    <source>
        <dbReference type="ARBA" id="ARBA00022597"/>
    </source>
</evidence>
<proteinExistence type="predicted"/>